<comment type="caution">
    <text evidence="2">The sequence shown here is derived from an EMBL/GenBank/DDBJ whole genome shotgun (WGS) entry which is preliminary data.</text>
</comment>
<dbReference type="EMBL" id="QWDC01000001">
    <property type="protein sequence ID" value="RFZ94288.1"/>
    <property type="molecule type" value="Genomic_DNA"/>
</dbReference>
<dbReference type="Proteomes" id="UP000264217">
    <property type="component" value="Unassembled WGS sequence"/>
</dbReference>
<dbReference type="AlphaFoldDB" id="A0A372NVX7"/>
<dbReference type="OrthoDB" id="214902at2"/>
<dbReference type="InterPro" id="IPR007076">
    <property type="entry name" value="TfoX_N"/>
</dbReference>
<name>A0A372NVX7_9SPHI</name>
<sequence>MAYNEALVNKVREALMDLPIVEEKAMFGGICFMVDDKMCICVKDAHMMCRVGLDEAETAVEQNGVSQMNHGGRVMKGYIYVEEPAWHRQADFDHWIDVSLAFNKVAKASKK</sequence>
<organism evidence="2 3">
    <name type="scientific">Mucilaginibacter conchicola</name>
    <dbReference type="NCBI Taxonomy" id="2303333"/>
    <lineage>
        <taxon>Bacteria</taxon>
        <taxon>Pseudomonadati</taxon>
        <taxon>Bacteroidota</taxon>
        <taxon>Sphingobacteriia</taxon>
        <taxon>Sphingobacteriales</taxon>
        <taxon>Sphingobacteriaceae</taxon>
        <taxon>Mucilaginibacter</taxon>
    </lineage>
</organism>
<dbReference type="Gene3D" id="3.30.1460.30">
    <property type="entry name" value="YgaC/TfoX-N like chaperone"/>
    <property type="match status" value="1"/>
</dbReference>
<keyword evidence="3" id="KW-1185">Reference proteome</keyword>
<proteinExistence type="predicted"/>
<evidence type="ECO:0000313" key="3">
    <source>
        <dbReference type="Proteomes" id="UP000264217"/>
    </source>
</evidence>
<reference evidence="2 3" key="1">
    <citation type="submission" date="2018-08" db="EMBL/GenBank/DDBJ databases">
        <title>Mucilaginibacter sp. MYSH2.</title>
        <authorList>
            <person name="Seo T."/>
        </authorList>
    </citation>
    <scope>NUCLEOTIDE SEQUENCE [LARGE SCALE GENOMIC DNA]</scope>
    <source>
        <strain evidence="2 3">MYSH2</strain>
    </source>
</reference>
<protein>
    <submittedName>
        <fullName evidence="2">TfoX family protein</fullName>
    </submittedName>
</protein>
<feature type="domain" description="TfoX N-terminal" evidence="1">
    <location>
        <begin position="13"/>
        <end position="102"/>
    </location>
</feature>
<gene>
    <name evidence="2" type="ORF">D0C36_01660</name>
</gene>
<dbReference type="SUPFAM" id="SSF159894">
    <property type="entry name" value="YgaC/TfoX-N like"/>
    <property type="match status" value="1"/>
</dbReference>
<dbReference type="RefSeq" id="WP_117389853.1">
    <property type="nucleotide sequence ID" value="NZ_QWDC01000001.1"/>
</dbReference>
<evidence type="ECO:0000313" key="2">
    <source>
        <dbReference type="EMBL" id="RFZ94288.1"/>
    </source>
</evidence>
<dbReference type="Pfam" id="PF04993">
    <property type="entry name" value="TfoX_N"/>
    <property type="match status" value="1"/>
</dbReference>
<evidence type="ECO:0000259" key="1">
    <source>
        <dbReference type="Pfam" id="PF04993"/>
    </source>
</evidence>
<accession>A0A372NVX7</accession>